<dbReference type="Proteomes" id="UP000095283">
    <property type="component" value="Unplaced"/>
</dbReference>
<protein>
    <submittedName>
        <fullName evidence="2">Ovule protein</fullName>
    </submittedName>
</protein>
<name>A0A1I7WG07_HETBA</name>
<organism evidence="1 2">
    <name type="scientific">Heterorhabditis bacteriophora</name>
    <name type="common">Entomopathogenic nematode worm</name>
    <dbReference type="NCBI Taxonomy" id="37862"/>
    <lineage>
        <taxon>Eukaryota</taxon>
        <taxon>Metazoa</taxon>
        <taxon>Ecdysozoa</taxon>
        <taxon>Nematoda</taxon>
        <taxon>Chromadorea</taxon>
        <taxon>Rhabditida</taxon>
        <taxon>Rhabditina</taxon>
        <taxon>Rhabditomorpha</taxon>
        <taxon>Strongyloidea</taxon>
        <taxon>Heterorhabditidae</taxon>
        <taxon>Heterorhabditis</taxon>
    </lineage>
</organism>
<dbReference type="AlphaFoldDB" id="A0A1I7WG07"/>
<keyword evidence="1" id="KW-1185">Reference proteome</keyword>
<evidence type="ECO:0000313" key="1">
    <source>
        <dbReference type="Proteomes" id="UP000095283"/>
    </source>
</evidence>
<reference evidence="2" key="1">
    <citation type="submission" date="2016-11" db="UniProtKB">
        <authorList>
            <consortium name="WormBaseParasite"/>
        </authorList>
    </citation>
    <scope>IDENTIFICATION</scope>
</reference>
<sequence length="86" mass="10291">MRKKGEEIKCHTLNHRSALKTIIYIYYILKQKCQVLTIDNRFNSQLFSFRYLLISRPHFKPSTNPRKLASRKITIMSVKKKSYSQL</sequence>
<evidence type="ECO:0000313" key="2">
    <source>
        <dbReference type="WBParaSite" id="Hba_03921"/>
    </source>
</evidence>
<dbReference type="WBParaSite" id="Hba_03921">
    <property type="protein sequence ID" value="Hba_03921"/>
    <property type="gene ID" value="Hba_03921"/>
</dbReference>
<proteinExistence type="predicted"/>
<accession>A0A1I7WG07</accession>